<name>A0A0K2TXE0_LEPSM</name>
<feature type="non-terminal residue" evidence="3">
    <location>
        <position position="497"/>
    </location>
</feature>
<feature type="compositionally biased region" description="Polar residues" evidence="2">
    <location>
        <begin position="474"/>
        <end position="484"/>
    </location>
</feature>
<sequence length="497" mass="55451">MSTTTANRSSSGLSRLAMMQAKFQAVQLADRENKLINFLEERQEAAVRRINAGRESNNSANSLTSSSYSSSNNSVNAVRPNTMHSRRIPAKVEKSSPVGWDKSYPLRPVVTPIGYPVNHHLPPARPPPSYGGVGPRVNSGVGGSPGKFNKYSGNYGPKSRGVSLDRSYSELQRTQRHLFMSRTKSSNQLMAGAPVGSEGDDLGVNSNHARNRLRTRRSSSGVIYRANTAGPEEEWYDDQPRATSSYTREYVRNLPTSVNNSTSFVVGRTRSQTRPVGRCLSTNTNTDSGLEQSSYSSQSSDKSDFLPSATSNKPIHIRSHTGHVKNPFSIIRPSRSHNHLSRIVNNSITEPELTSGYDVPPRSNKINTKTFRKNRSSRSISGSPEPPIYSNNSQISKNKSNFNNEEQDDDECENKDPRKALQEQRALLIRKNQEQKQLQEEMQQREKELLRKIQEQQQELELVKKSQIKVASIPINNNSNTSGGNEKRQKPSRVDLV</sequence>
<dbReference type="AlphaFoldDB" id="A0A0K2TXE0"/>
<feature type="compositionally biased region" description="Low complexity" evidence="2">
    <location>
        <begin position="390"/>
        <end position="404"/>
    </location>
</feature>
<feature type="region of interest" description="Disordered" evidence="2">
    <location>
        <begin position="474"/>
        <end position="497"/>
    </location>
</feature>
<evidence type="ECO:0000313" key="3">
    <source>
        <dbReference type="EMBL" id="CDW30066.1"/>
    </source>
</evidence>
<organism evidence="3">
    <name type="scientific">Lepeophtheirus salmonis</name>
    <name type="common">Salmon louse</name>
    <name type="synonym">Caligus salmonis</name>
    <dbReference type="NCBI Taxonomy" id="72036"/>
    <lineage>
        <taxon>Eukaryota</taxon>
        <taxon>Metazoa</taxon>
        <taxon>Ecdysozoa</taxon>
        <taxon>Arthropoda</taxon>
        <taxon>Crustacea</taxon>
        <taxon>Multicrustacea</taxon>
        <taxon>Hexanauplia</taxon>
        <taxon>Copepoda</taxon>
        <taxon>Siphonostomatoida</taxon>
        <taxon>Caligidae</taxon>
        <taxon>Lepeophtheirus</taxon>
    </lineage>
</organism>
<feature type="region of interest" description="Disordered" evidence="2">
    <location>
        <begin position="140"/>
        <end position="164"/>
    </location>
</feature>
<dbReference type="EMBL" id="HACA01012705">
    <property type="protein sequence ID" value="CDW30066.1"/>
    <property type="molecule type" value="Transcribed_RNA"/>
</dbReference>
<evidence type="ECO:0000256" key="2">
    <source>
        <dbReference type="SAM" id="MobiDB-lite"/>
    </source>
</evidence>
<keyword evidence="1" id="KW-0175">Coiled coil</keyword>
<accession>A0A0K2TXE0</accession>
<reference evidence="3" key="1">
    <citation type="submission" date="2014-05" db="EMBL/GenBank/DDBJ databases">
        <authorList>
            <person name="Chronopoulou M."/>
        </authorList>
    </citation>
    <scope>NUCLEOTIDE SEQUENCE</scope>
    <source>
        <tissue evidence="3">Whole organism</tissue>
    </source>
</reference>
<feature type="coiled-coil region" evidence="1">
    <location>
        <begin position="418"/>
        <end position="466"/>
    </location>
</feature>
<proteinExistence type="predicted"/>
<feature type="compositionally biased region" description="Low complexity" evidence="2">
    <location>
        <begin position="288"/>
        <end position="308"/>
    </location>
</feature>
<dbReference type="OrthoDB" id="10255185at2759"/>
<feature type="region of interest" description="Disordered" evidence="2">
    <location>
        <begin position="50"/>
        <end position="81"/>
    </location>
</feature>
<feature type="region of interest" description="Disordered" evidence="2">
    <location>
        <begin position="351"/>
        <end position="417"/>
    </location>
</feature>
<feature type="compositionally biased region" description="Polar residues" evidence="2">
    <location>
        <begin position="267"/>
        <end position="287"/>
    </location>
</feature>
<evidence type="ECO:0000256" key="1">
    <source>
        <dbReference type="SAM" id="Coils"/>
    </source>
</evidence>
<feature type="compositionally biased region" description="Low complexity" evidence="2">
    <location>
        <begin position="56"/>
        <end position="76"/>
    </location>
</feature>
<feature type="region of interest" description="Disordered" evidence="2">
    <location>
        <begin position="267"/>
        <end position="333"/>
    </location>
</feature>
<protein>
    <submittedName>
        <fullName evidence="3">Uncharacterized protein</fullName>
    </submittedName>
</protein>
<feature type="compositionally biased region" description="Basic and acidic residues" evidence="2">
    <location>
        <begin position="485"/>
        <end position="497"/>
    </location>
</feature>